<feature type="binding site" evidence="6">
    <location>
        <position position="5"/>
    </location>
    <ligand>
        <name>Mg(2+)</name>
        <dbReference type="ChEBI" id="CHEBI:18420"/>
    </ligand>
</feature>
<feature type="binding site" evidence="6">
    <location>
        <position position="95"/>
    </location>
    <ligand>
        <name>Mg(2+)</name>
        <dbReference type="ChEBI" id="CHEBI:18420"/>
    </ligand>
</feature>
<dbReference type="GO" id="GO:0090729">
    <property type="term" value="F:toxin activity"/>
    <property type="evidence" value="ECO:0007669"/>
    <property type="project" value="UniProtKB-KW"/>
</dbReference>
<dbReference type="GO" id="GO:0000287">
    <property type="term" value="F:magnesium ion binding"/>
    <property type="evidence" value="ECO:0007669"/>
    <property type="project" value="UniProtKB-UniRule"/>
</dbReference>
<feature type="domain" description="PIN" evidence="7">
    <location>
        <begin position="2"/>
        <end position="120"/>
    </location>
</feature>
<dbReference type="PANTHER" id="PTHR35901">
    <property type="entry name" value="RIBONUCLEASE VAPC3"/>
    <property type="match status" value="1"/>
</dbReference>
<evidence type="ECO:0000256" key="2">
    <source>
        <dbReference type="ARBA" id="ARBA00022722"/>
    </source>
</evidence>
<accession>A0A6J4IKK6</accession>
<keyword evidence="5 6" id="KW-0460">Magnesium</keyword>
<dbReference type="Gene3D" id="3.40.50.1010">
    <property type="entry name" value="5'-nuclease"/>
    <property type="match status" value="1"/>
</dbReference>
<protein>
    <recommendedName>
        <fullName evidence="6">Ribonuclease VapC</fullName>
        <shortName evidence="6">RNase VapC</shortName>
        <ecNumber evidence="6">3.1.-.-</ecNumber>
    </recommendedName>
    <alternativeName>
        <fullName evidence="6">Toxin VapC</fullName>
    </alternativeName>
</protein>
<dbReference type="InterPro" id="IPR051619">
    <property type="entry name" value="TypeII_TA_RNase_PINc/VapC"/>
</dbReference>
<evidence type="ECO:0000256" key="5">
    <source>
        <dbReference type="ARBA" id="ARBA00022842"/>
    </source>
</evidence>
<organism evidence="8">
    <name type="scientific">uncultured Acidimicrobiales bacterium</name>
    <dbReference type="NCBI Taxonomy" id="310071"/>
    <lineage>
        <taxon>Bacteria</taxon>
        <taxon>Bacillati</taxon>
        <taxon>Actinomycetota</taxon>
        <taxon>Acidimicrobiia</taxon>
        <taxon>Acidimicrobiales</taxon>
        <taxon>environmental samples</taxon>
    </lineage>
</organism>
<dbReference type="CDD" id="cd09873">
    <property type="entry name" value="PIN_Pae0151-like"/>
    <property type="match status" value="1"/>
</dbReference>
<dbReference type="Pfam" id="PF01850">
    <property type="entry name" value="PIN"/>
    <property type="match status" value="1"/>
</dbReference>
<dbReference type="InterPro" id="IPR044153">
    <property type="entry name" value="PIN_Pae0151-like"/>
</dbReference>
<sequence>MIVVDASALAPALADDGPDGDSARARLRGQSLAAPELIDLETTSVIRRQLLSGHLDARRAELAVGDLTDLPLRRAPHRPLLHRCWELRQNLTAYDAAYVALAELLELVLVTADARLAAAPGPRCRIDLLD</sequence>
<proteinExistence type="inferred from homology"/>
<dbReference type="EMBL" id="CADCSZ010000155">
    <property type="protein sequence ID" value="CAA9255097.1"/>
    <property type="molecule type" value="Genomic_DNA"/>
</dbReference>
<dbReference type="InterPro" id="IPR022907">
    <property type="entry name" value="VapC_family"/>
</dbReference>
<dbReference type="SUPFAM" id="SSF88723">
    <property type="entry name" value="PIN domain-like"/>
    <property type="match status" value="1"/>
</dbReference>
<reference evidence="8" key="1">
    <citation type="submission" date="2020-02" db="EMBL/GenBank/DDBJ databases">
        <authorList>
            <person name="Meier V. D."/>
        </authorList>
    </citation>
    <scope>NUCLEOTIDE SEQUENCE</scope>
    <source>
        <strain evidence="8">AVDCRST_MAG76</strain>
    </source>
</reference>
<dbReference type="EC" id="3.1.-.-" evidence="6"/>
<dbReference type="InterPro" id="IPR002716">
    <property type="entry name" value="PIN_dom"/>
</dbReference>
<keyword evidence="6" id="KW-0800">Toxin</keyword>
<dbReference type="HAMAP" id="MF_00265">
    <property type="entry name" value="VapC_Nob1"/>
    <property type="match status" value="1"/>
</dbReference>
<dbReference type="PANTHER" id="PTHR35901:SF1">
    <property type="entry name" value="EXONUCLEASE VAPC9"/>
    <property type="match status" value="1"/>
</dbReference>
<comment type="function">
    <text evidence="6">Toxic component of a toxin-antitoxin (TA) system. An RNase.</text>
</comment>
<keyword evidence="4 6" id="KW-0378">Hydrolase</keyword>
<keyword evidence="3 6" id="KW-0479">Metal-binding</keyword>
<comment type="similarity">
    <text evidence="6">Belongs to the PINc/VapC protein family.</text>
</comment>
<evidence type="ECO:0000259" key="7">
    <source>
        <dbReference type="Pfam" id="PF01850"/>
    </source>
</evidence>
<dbReference type="AlphaFoldDB" id="A0A6J4IKK6"/>
<evidence type="ECO:0000256" key="3">
    <source>
        <dbReference type="ARBA" id="ARBA00022723"/>
    </source>
</evidence>
<evidence type="ECO:0000256" key="1">
    <source>
        <dbReference type="ARBA" id="ARBA00022649"/>
    </source>
</evidence>
<dbReference type="GO" id="GO:0004540">
    <property type="term" value="F:RNA nuclease activity"/>
    <property type="evidence" value="ECO:0007669"/>
    <property type="project" value="InterPro"/>
</dbReference>
<name>A0A6J4IKK6_9ACTN</name>
<comment type="cofactor">
    <cofactor evidence="6">
        <name>Mg(2+)</name>
        <dbReference type="ChEBI" id="CHEBI:18420"/>
    </cofactor>
</comment>
<keyword evidence="2 6" id="KW-0540">Nuclease</keyword>
<dbReference type="GO" id="GO:0016787">
    <property type="term" value="F:hydrolase activity"/>
    <property type="evidence" value="ECO:0007669"/>
    <property type="project" value="UniProtKB-KW"/>
</dbReference>
<evidence type="ECO:0000256" key="4">
    <source>
        <dbReference type="ARBA" id="ARBA00022801"/>
    </source>
</evidence>
<evidence type="ECO:0000256" key="6">
    <source>
        <dbReference type="HAMAP-Rule" id="MF_00265"/>
    </source>
</evidence>
<gene>
    <name evidence="6" type="primary">vapC</name>
    <name evidence="8" type="ORF">AVDCRST_MAG76-2504</name>
</gene>
<dbReference type="InterPro" id="IPR029060">
    <property type="entry name" value="PIN-like_dom_sf"/>
</dbReference>
<evidence type="ECO:0000313" key="8">
    <source>
        <dbReference type="EMBL" id="CAA9255097.1"/>
    </source>
</evidence>
<keyword evidence="1 6" id="KW-1277">Toxin-antitoxin system</keyword>